<sequence>MADTGLAPNHSLAMLLQALTPEEGKLEQLAKQGLDAAGEAALRDRTRRHLEAFLSRTTQDIIISGEGLTSGRMTAPRIARLLDWLAPFFDRFRAVAYVRPPADLVVSMFQQRVRNRLDRFTLPVVAYRDKLEPWVQLLGADQVVLRPYLRDHLVGGDVVRDFAHLLGLDGARLRALPPQNTGLPAGAVALLYLWNRQGRVFLPGPDAPRRKRKFIARLAQVGGPSFGFARPLLARHVAGRRADLDWLGQWIEAPMDQLPPEAACQVATQEDMDALALAQAPALQALAQTPAPARALEGLGRQMQRLAPHTVRLPPELVQAHGLGNEAVAAYLAQR</sequence>
<dbReference type="EMBL" id="CP019319">
    <property type="protein sequence ID" value="APX14362.1"/>
    <property type="molecule type" value="Genomic_DNA"/>
</dbReference>
<geneLocation type="plasmid" evidence="1 2">
    <name>pDOK1-4-7</name>
</geneLocation>
<dbReference type="OrthoDB" id="7540582at2"/>
<accession>A0A1P8N231</accession>
<evidence type="ECO:0000313" key="2">
    <source>
        <dbReference type="Proteomes" id="UP000186336"/>
    </source>
</evidence>
<dbReference type="InterPro" id="IPR027417">
    <property type="entry name" value="P-loop_NTPase"/>
</dbReference>
<protein>
    <submittedName>
        <fullName evidence="1">Uncharacterized protein</fullName>
    </submittedName>
</protein>
<proteinExistence type="predicted"/>
<dbReference type="KEGG" id="tom:BWR18_21225"/>
<keyword evidence="1" id="KW-0614">Plasmid</keyword>
<name>A0A1P8N231_9RHOB</name>
<dbReference type="SUPFAM" id="SSF52540">
    <property type="entry name" value="P-loop containing nucleoside triphosphate hydrolases"/>
    <property type="match status" value="1"/>
</dbReference>
<gene>
    <name evidence="1" type="ORF">BWR18_21225</name>
</gene>
<dbReference type="Proteomes" id="UP000186336">
    <property type="component" value="Plasmid pDOK1-4-7"/>
</dbReference>
<organism evidence="1 2">
    <name type="scientific">Tateyamaria omphalii</name>
    <dbReference type="NCBI Taxonomy" id="299262"/>
    <lineage>
        <taxon>Bacteria</taxon>
        <taxon>Pseudomonadati</taxon>
        <taxon>Pseudomonadota</taxon>
        <taxon>Alphaproteobacteria</taxon>
        <taxon>Rhodobacterales</taxon>
        <taxon>Roseobacteraceae</taxon>
        <taxon>Tateyamaria</taxon>
    </lineage>
</organism>
<dbReference type="RefSeq" id="WP_076630980.1">
    <property type="nucleotide sequence ID" value="NZ_CP019319.1"/>
</dbReference>
<dbReference type="AlphaFoldDB" id="A0A1P8N231"/>
<evidence type="ECO:0000313" key="1">
    <source>
        <dbReference type="EMBL" id="APX14362.1"/>
    </source>
</evidence>
<keyword evidence="2" id="KW-1185">Reference proteome</keyword>
<reference evidence="1 2" key="1">
    <citation type="submission" date="2017-01" db="EMBL/GenBank/DDBJ databases">
        <title>Complete genome of Tateyamaria omphalii DOK1-4 isolated from seawater in Dokdo.</title>
        <authorList>
            <person name="Kim J.H."/>
            <person name="Chi W.-J."/>
        </authorList>
    </citation>
    <scope>NUCLEOTIDE SEQUENCE [LARGE SCALE GENOMIC DNA]</scope>
    <source>
        <strain evidence="1 2">DOK1-4</strain>
        <plasmid evidence="1 2">pDOK1-4-7</plasmid>
    </source>
</reference>